<dbReference type="Proteomes" id="UP000192140">
    <property type="component" value="Unassembled WGS sequence"/>
</dbReference>
<keyword evidence="3" id="KW-1185">Reference proteome</keyword>
<evidence type="ECO:0000256" key="1">
    <source>
        <dbReference type="SAM" id="MobiDB-lite"/>
    </source>
</evidence>
<feature type="region of interest" description="Disordered" evidence="1">
    <location>
        <begin position="16"/>
        <end position="71"/>
    </location>
</feature>
<dbReference type="AlphaFoldDB" id="A0A1S7TMS5"/>
<sequence>MESAARCTHRFNIHPQAPARESFSGEETSLNIRKPRRPCSCRSRFDVSAQKPFSKPSPRSPSGLLSFAPVIGTGGNRTGNLNKGLGKSVHRHPVAGGAQRFGQFRFRHVAGEIGAQRSGSFRSADRGDVEPFMGGDQVHLAAPAGRIDQAEIAKSVGAGFATGSHFDIANFKACHCFNPCPSACFIIRLLVEAIVRTCRLLRLFCPFVRQVFPALLMSSLCHGAFNGRLKGMINAPQTNCKRLVKLGFR</sequence>
<dbReference type="EMBL" id="FCNP01000016">
    <property type="protein sequence ID" value="CVI55821.1"/>
    <property type="molecule type" value="Genomic_DNA"/>
</dbReference>
<comment type="caution">
    <text evidence="2">The sequence shown here is derived from an EMBL/GenBank/DDBJ whole genome shotgun (WGS) entry which is preliminary data.</text>
</comment>
<evidence type="ECO:0000313" key="3">
    <source>
        <dbReference type="Proteomes" id="UP000192140"/>
    </source>
</evidence>
<protein>
    <submittedName>
        <fullName evidence="2">Uncharacterized protein</fullName>
    </submittedName>
</protein>
<evidence type="ECO:0000313" key="2">
    <source>
        <dbReference type="EMBL" id="CVI55821.1"/>
    </source>
</evidence>
<accession>A0A1S7TMS5</accession>
<feature type="compositionally biased region" description="Low complexity" evidence="1">
    <location>
        <begin position="51"/>
        <end position="62"/>
    </location>
</feature>
<gene>
    <name evidence="2" type="ORF">AGR7A_Cc230035</name>
</gene>
<reference evidence="2" key="1">
    <citation type="submission" date="2016-01" db="EMBL/GenBank/DDBJ databases">
        <authorList>
            <person name="Regsiter A."/>
            <person name="william w."/>
        </authorList>
    </citation>
    <scope>NUCLEOTIDE SEQUENCE</scope>
    <source>
        <strain evidence="2">NCPPB 1641</strain>
    </source>
</reference>
<name>A0A1S7TMS5_9HYPH</name>
<organism evidence="2 3">
    <name type="scientific">Agrobacterium deltaense NCPPB 1641</name>
    <dbReference type="NCBI Taxonomy" id="1183425"/>
    <lineage>
        <taxon>Bacteria</taxon>
        <taxon>Pseudomonadati</taxon>
        <taxon>Pseudomonadota</taxon>
        <taxon>Alphaproteobacteria</taxon>
        <taxon>Hyphomicrobiales</taxon>
        <taxon>Rhizobiaceae</taxon>
        <taxon>Rhizobium/Agrobacterium group</taxon>
        <taxon>Agrobacterium</taxon>
    </lineage>
</organism>
<proteinExistence type="predicted"/>